<organism evidence="1 2">
    <name type="scientific">Arctia plantaginis</name>
    <name type="common">Wood tiger moth</name>
    <name type="synonym">Phalaena plantaginis</name>
    <dbReference type="NCBI Taxonomy" id="874455"/>
    <lineage>
        <taxon>Eukaryota</taxon>
        <taxon>Metazoa</taxon>
        <taxon>Ecdysozoa</taxon>
        <taxon>Arthropoda</taxon>
        <taxon>Hexapoda</taxon>
        <taxon>Insecta</taxon>
        <taxon>Pterygota</taxon>
        <taxon>Neoptera</taxon>
        <taxon>Endopterygota</taxon>
        <taxon>Lepidoptera</taxon>
        <taxon>Glossata</taxon>
        <taxon>Ditrysia</taxon>
        <taxon>Noctuoidea</taxon>
        <taxon>Erebidae</taxon>
        <taxon>Arctiinae</taxon>
        <taxon>Arctia</taxon>
    </lineage>
</organism>
<dbReference type="AlphaFoldDB" id="A0A8S1BSQ9"/>
<keyword evidence="2" id="KW-1185">Reference proteome</keyword>
<sequence>MKSKSDRQDYSCSICNIVMEQVVGKCARCYKYFYLLRHEHEMLPSVYSVADLQRSSSVEEILLDRKIYANESAARLRQLTAPAA</sequence>
<gene>
    <name evidence="1" type="ORF">APLA_LOCUS17950</name>
</gene>
<comment type="caution">
    <text evidence="1">The sequence shown here is derived from an EMBL/GenBank/DDBJ whole genome shotgun (WGS) entry which is preliminary data.</text>
</comment>
<evidence type="ECO:0000313" key="1">
    <source>
        <dbReference type="EMBL" id="CAB3261529.1"/>
    </source>
</evidence>
<dbReference type="Proteomes" id="UP000494106">
    <property type="component" value="Unassembled WGS sequence"/>
</dbReference>
<dbReference type="EMBL" id="CADEBC010000858">
    <property type="protein sequence ID" value="CAB3261529.1"/>
    <property type="molecule type" value="Genomic_DNA"/>
</dbReference>
<protein>
    <submittedName>
        <fullName evidence="1">Uncharacterized protein</fullName>
    </submittedName>
</protein>
<evidence type="ECO:0000313" key="2">
    <source>
        <dbReference type="Proteomes" id="UP000494106"/>
    </source>
</evidence>
<proteinExistence type="predicted"/>
<accession>A0A8S1BSQ9</accession>
<reference evidence="1 2" key="1">
    <citation type="submission" date="2020-04" db="EMBL/GenBank/DDBJ databases">
        <authorList>
            <person name="Wallbank WR R."/>
            <person name="Pardo Diaz C."/>
            <person name="Kozak K."/>
            <person name="Martin S."/>
            <person name="Jiggins C."/>
            <person name="Moest M."/>
            <person name="Warren A I."/>
            <person name="Byers J.R.P. K."/>
            <person name="Montejo-Kovacevich G."/>
            <person name="Yen C E."/>
        </authorList>
    </citation>
    <scope>NUCLEOTIDE SEQUENCE [LARGE SCALE GENOMIC DNA]</scope>
</reference>
<name>A0A8S1BSQ9_ARCPL</name>